<gene>
    <name evidence="10" type="primary">ileS</name>
    <name evidence="13" type="ORF">EI74_0085</name>
</gene>
<evidence type="ECO:0000256" key="4">
    <source>
        <dbReference type="ARBA" id="ARBA00022741"/>
    </source>
</evidence>
<protein>
    <recommendedName>
        <fullName evidence="10">Isoleucine--tRNA ligase</fullName>
        <ecNumber evidence="10">6.1.1.5</ecNumber>
    </recommendedName>
    <alternativeName>
        <fullName evidence="10">Isoleucyl-tRNA synthetase</fullName>
        <shortName evidence="10">IleRS</shortName>
    </alternativeName>
</protein>
<dbReference type="Gene3D" id="3.40.50.620">
    <property type="entry name" value="HUPs"/>
    <property type="match status" value="2"/>
</dbReference>
<keyword evidence="7 10" id="KW-0030">Aminoacyl-tRNA synthetase</keyword>
<feature type="short sequence motif" description="'KMSKS' region" evidence="10">
    <location>
        <begin position="594"/>
        <end position="598"/>
    </location>
</feature>
<dbReference type="InterPro" id="IPR002301">
    <property type="entry name" value="Ile-tRNA-ligase"/>
</dbReference>
<dbReference type="Gene3D" id="1.10.730.20">
    <property type="match status" value="1"/>
</dbReference>
<dbReference type="GO" id="GO:0004822">
    <property type="term" value="F:isoleucine-tRNA ligase activity"/>
    <property type="evidence" value="ECO:0007669"/>
    <property type="project" value="UniProtKB-UniRule"/>
</dbReference>
<evidence type="ECO:0000256" key="6">
    <source>
        <dbReference type="ARBA" id="ARBA00022917"/>
    </source>
</evidence>
<evidence type="ECO:0000256" key="3">
    <source>
        <dbReference type="ARBA" id="ARBA00022598"/>
    </source>
</evidence>
<evidence type="ECO:0000256" key="1">
    <source>
        <dbReference type="ARBA" id="ARBA00006887"/>
    </source>
</evidence>
<evidence type="ECO:0000256" key="7">
    <source>
        <dbReference type="ARBA" id="ARBA00023146"/>
    </source>
</evidence>
<dbReference type="HAMAP" id="MF_02002">
    <property type="entry name" value="Ile_tRNA_synth_type1"/>
    <property type="match status" value="1"/>
</dbReference>
<dbReference type="PANTHER" id="PTHR42765">
    <property type="entry name" value="SOLEUCYL-TRNA SYNTHETASE"/>
    <property type="match status" value="1"/>
</dbReference>
<keyword evidence="5 10" id="KW-0067">ATP-binding</keyword>
<sequence>MNYKDSLNMFTTDFEMRANLKDKEPVFRKFWLDKEVYNKKLQQNKGNESFILHDGPPYANGDLHIGHALNKILKDIIVRYKNLKGFYSPYVPGWDMHGLPIEHKMLQQLNKKHTEIDVVELRKQAAKYAEEQLLIQKAQFQELQMFSDFKEIYRTIDPKFEAEQLRLFKKMALDGLVYKGLKPVYWSTSSLSALAEAEVVYKDKKSPSIYVAYEFNSKNDYINPKDNLVIWTTTPWTVIANSGVAIGVDIDYVKLNHNNQFYVIAKDLVENLVQIFNFESFEIVNKFKGKDLLNLTYKQPFNNTKNHPKIVAADFVDVSSGTGLVHMAPMFGEDDFQIGKINNLEEIMHVDDDGTINKHGAQFVGMNYEDANKEVSNQLEKEGKLIAFKWYKHSYPHDWRTDKPIIFRGTPQWFVDIAKIKEGMLKTIDTVQSYPQWVIKRLSEMIAKRGPWTISRQRSWGVPIPVFYNENDEVINNAEIYDYVIDLVTKQGTDIWFEWTTDQLLPEKYRNKNYKQEKSIMDVWFDSGSTNLGVKIQGQPEDENETPFDMYLEGTDQFRGWFNSSMINSYVFRKKSPYKFLLAHGFVLDGKNEKMSKSKGNVILPSQVINELGADVLRLWVASVEYTSDVSISNEILKQVAEMYRKIRNTIRFMLSNIVEFEYDSKLELTKLNKLMFLRLESLKAKVSNAFENYNFNLAVKLINNFIVDLSGYYLSYSKDILYADSLKSNSRLQIQTVIYLILDYLLVALSPILPTTTEEAFQVFNKTNKAESVHLQSWMDAEENNEDLEGSWKSFFEAKETVYKLIEEKIAAKEIKRANEATIYMPKLDLDLSEAELAQMLIVSKVVFSDNFEVVLESTIKCPRCWNHHQDQNEDSLCNRCSSVVKHA</sequence>
<dbReference type="InterPro" id="IPR023585">
    <property type="entry name" value="Ile-tRNA-ligase_type1"/>
</dbReference>
<feature type="binding site" evidence="10">
    <location>
        <position position="863"/>
    </location>
    <ligand>
        <name>Zn(2+)</name>
        <dbReference type="ChEBI" id="CHEBI:29105"/>
    </ligand>
</feature>
<organism evidence="13 14">
    <name type="scientific">Mycoplasma testudineum</name>
    <dbReference type="NCBI Taxonomy" id="244584"/>
    <lineage>
        <taxon>Bacteria</taxon>
        <taxon>Bacillati</taxon>
        <taxon>Mycoplasmatota</taxon>
        <taxon>Mollicutes</taxon>
        <taxon>Mycoplasmataceae</taxon>
        <taxon>Mycoplasma</taxon>
    </lineage>
</organism>
<dbReference type="GO" id="GO:0005524">
    <property type="term" value="F:ATP binding"/>
    <property type="evidence" value="ECO:0007669"/>
    <property type="project" value="UniProtKB-UniRule"/>
</dbReference>
<dbReference type="Proteomes" id="UP000295518">
    <property type="component" value="Unassembled WGS sequence"/>
</dbReference>
<comment type="function">
    <text evidence="8 10">Catalyzes the attachment of isoleucine to tRNA(Ile). As IleRS can inadvertently accommodate and process structurally similar amino acids such as valine, to avoid such errors it has two additional distinct tRNA(Ile)-dependent editing activities. One activity is designated as 'pretransfer' editing and involves the hydrolysis of activated Val-AMP. The other activity is designated 'posttransfer' editing and involves deacylation of mischarged Val-tRNA(Ile).</text>
</comment>
<evidence type="ECO:0000259" key="12">
    <source>
        <dbReference type="Pfam" id="PF08264"/>
    </source>
</evidence>
<feature type="domain" description="Aminoacyl-tRNA synthetase class Ia" evidence="11">
    <location>
        <begin position="29"/>
        <end position="633"/>
    </location>
</feature>
<feature type="short sequence motif" description="'HIGH' region" evidence="10">
    <location>
        <begin position="57"/>
        <end position="67"/>
    </location>
</feature>
<keyword evidence="2 10" id="KW-0963">Cytoplasm</keyword>
<feature type="binding site" evidence="10">
    <location>
        <position position="553"/>
    </location>
    <ligand>
        <name>L-isoleucyl-5'-AMP</name>
        <dbReference type="ChEBI" id="CHEBI:178002"/>
    </ligand>
</feature>
<feature type="domain" description="Methionyl/Valyl/Leucyl/Isoleucyl-tRNA synthetase anticodon-binding" evidence="12">
    <location>
        <begin position="676"/>
        <end position="824"/>
    </location>
</feature>
<dbReference type="EMBL" id="SNWN01000009">
    <property type="protein sequence ID" value="TDO21065.1"/>
    <property type="molecule type" value="Genomic_DNA"/>
</dbReference>
<comment type="subunit">
    <text evidence="10">Monomer.</text>
</comment>
<dbReference type="InterPro" id="IPR009080">
    <property type="entry name" value="tRNAsynth_Ia_anticodon-bd"/>
</dbReference>
<dbReference type="Pfam" id="PF08264">
    <property type="entry name" value="Anticodon_1"/>
    <property type="match status" value="1"/>
</dbReference>
<dbReference type="PROSITE" id="PS00178">
    <property type="entry name" value="AA_TRNA_LIGASE_I"/>
    <property type="match status" value="1"/>
</dbReference>
<dbReference type="PANTHER" id="PTHR42765:SF1">
    <property type="entry name" value="ISOLEUCINE--TRNA LIGASE, MITOCHONDRIAL"/>
    <property type="match status" value="1"/>
</dbReference>
<dbReference type="InterPro" id="IPR013155">
    <property type="entry name" value="M/V/L/I-tRNA-synth_anticd-bd"/>
</dbReference>
<evidence type="ECO:0000256" key="9">
    <source>
        <dbReference type="ARBA" id="ARBA00048359"/>
    </source>
</evidence>
<accession>A0A4R6IHS3</accession>
<dbReference type="GO" id="GO:0000049">
    <property type="term" value="F:tRNA binding"/>
    <property type="evidence" value="ECO:0007669"/>
    <property type="project" value="InterPro"/>
</dbReference>
<dbReference type="GO" id="GO:0008270">
    <property type="term" value="F:zinc ion binding"/>
    <property type="evidence" value="ECO:0007669"/>
    <property type="project" value="UniProtKB-UniRule"/>
</dbReference>
<dbReference type="InterPro" id="IPR033708">
    <property type="entry name" value="Anticodon_Ile_BEm"/>
</dbReference>
<name>A0A4R6IHS3_9MOLU</name>
<dbReference type="Pfam" id="PF00133">
    <property type="entry name" value="tRNA-synt_1"/>
    <property type="match status" value="1"/>
</dbReference>
<evidence type="ECO:0000256" key="8">
    <source>
        <dbReference type="ARBA" id="ARBA00025217"/>
    </source>
</evidence>
<keyword evidence="14" id="KW-1185">Reference proteome</keyword>
<comment type="similarity">
    <text evidence="1 10">Belongs to the class-I aminoacyl-tRNA synthetase family. IleS type 1 subfamily.</text>
</comment>
<keyword evidence="4 10" id="KW-0547">Nucleotide-binding</keyword>
<evidence type="ECO:0000256" key="5">
    <source>
        <dbReference type="ARBA" id="ARBA00022840"/>
    </source>
</evidence>
<dbReference type="FunFam" id="3.40.50.620:FF:000152">
    <property type="entry name" value="Isoleucine--tRNA ligase"/>
    <property type="match status" value="1"/>
</dbReference>
<dbReference type="InterPro" id="IPR002300">
    <property type="entry name" value="aa-tRNA-synth_Ia"/>
</dbReference>
<feature type="binding site" evidence="10">
    <location>
        <position position="597"/>
    </location>
    <ligand>
        <name>ATP</name>
        <dbReference type="ChEBI" id="CHEBI:30616"/>
    </ligand>
</feature>
<dbReference type="GO" id="GO:0002161">
    <property type="term" value="F:aminoacyl-tRNA deacylase activity"/>
    <property type="evidence" value="ECO:0007669"/>
    <property type="project" value="InterPro"/>
</dbReference>
<dbReference type="InterPro" id="IPR050081">
    <property type="entry name" value="Ile-tRNA_ligase"/>
</dbReference>
<comment type="subcellular location">
    <subcellularLocation>
        <location evidence="10">Cytoplasm</location>
    </subcellularLocation>
</comment>
<reference evidence="13 14" key="1">
    <citation type="submission" date="2019-03" db="EMBL/GenBank/DDBJ databases">
        <title>Genomic Encyclopedia of Archaeal and Bacterial Type Strains, Phase II (KMG-II): from individual species to whole genera.</title>
        <authorList>
            <person name="Goeker M."/>
        </authorList>
    </citation>
    <scope>NUCLEOTIDE SEQUENCE [LARGE SCALE GENOMIC DNA]</scope>
    <source>
        <strain evidence="13 14">ATCC 700618</strain>
    </source>
</reference>
<feature type="binding site" evidence="10">
    <location>
        <position position="882"/>
    </location>
    <ligand>
        <name>Zn(2+)</name>
        <dbReference type="ChEBI" id="CHEBI:29105"/>
    </ligand>
</feature>
<dbReference type="OrthoDB" id="9810365at2"/>
<dbReference type="InterPro" id="IPR009008">
    <property type="entry name" value="Val/Leu/Ile-tRNA-synth_edit"/>
</dbReference>
<dbReference type="InterPro" id="IPR001412">
    <property type="entry name" value="aa-tRNA-synth_I_CS"/>
</dbReference>
<dbReference type="SUPFAM" id="SSF47323">
    <property type="entry name" value="Anticodon-binding domain of a subclass of class I aminoacyl-tRNA synthetases"/>
    <property type="match status" value="1"/>
</dbReference>
<keyword evidence="3 10" id="KW-0436">Ligase</keyword>
<evidence type="ECO:0000313" key="14">
    <source>
        <dbReference type="Proteomes" id="UP000295518"/>
    </source>
</evidence>
<dbReference type="RefSeq" id="WP_094254418.1">
    <property type="nucleotide sequence ID" value="NZ_NNCE01000001.1"/>
</dbReference>
<keyword evidence="10" id="KW-0862">Zinc</keyword>
<dbReference type="AlphaFoldDB" id="A0A4R6IHS3"/>
<evidence type="ECO:0000256" key="2">
    <source>
        <dbReference type="ARBA" id="ARBA00022490"/>
    </source>
</evidence>
<dbReference type="SUPFAM" id="SSF52374">
    <property type="entry name" value="Nucleotidylyl transferase"/>
    <property type="match status" value="1"/>
</dbReference>
<comment type="domain">
    <text evidence="10">IleRS has two distinct active sites: one for aminoacylation and one for editing. The misactivated valine is translocated from the active site to the editing site, which sterically excludes the correctly activated isoleucine. The single editing site contains two valyl binding pockets, one specific for each substrate (Val-AMP or Val-tRNA(Ile)).</text>
</comment>
<comment type="caution">
    <text evidence="13">The sequence shown here is derived from an EMBL/GenBank/DDBJ whole genome shotgun (WGS) entry which is preliminary data.</text>
</comment>
<keyword evidence="10" id="KW-0479">Metal-binding</keyword>
<evidence type="ECO:0000259" key="11">
    <source>
        <dbReference type="Pfam" id="PF00133"/>
    </source>
</evidence>
<proteinExistence type="inferred from homology"/>
<dbReference type="InterPro" id="IPR014729">
    <property type="entry name" value="Rossmann-like_a/b/a_fold"/>
</dbReference>
<dbReference type="SUPFAM" id="SSF50677">
    <property type="entry name" value="ValRS/IleRS/LeuRS editing domain"/>
    <property type="match status" value="1"/>
</dbReference>
<evidence type="ECO:0000313" key="13">
    <source>
        <dbReference type="EMBL" id="TDO21065.1"/>
    </source>
</evidence>
<dbReference type="NCBIfam" id="TIGR00392">
    <property type="entry name" value="ileS"/>
    <property type="match status" value="1"/>
</dbReference>
<keyword evidence="6 10" id="KW-0648">Protein biosynthesis</keyword>
<dbReference type="GO" id="GO:0006428">
    <property type="term" value="P:isoleucyl-tRNA aminoacylation"/>
    <property type="evidence" value="ECO:0007669"/>
    <property type="project" value="UniProtKB-UniRule"/>
</dbReference>
<dbReference type="Gene3D" id="1.10.10.830">
    <property type="entry name" value="Ile-tRNA synthetase CP2 domain-like"/>
    <property type="match status" value="1"/>
</dbReference>
<dbReference type="CDD" id="cd00818">
    <property type="entry name" value="IleRS_core"/>
    <property type="match status" value="1"/>
</dbReference>
<dbReference type="GO" id="GO:0005829">
    <property type="term" value="C:cytosol"/>
    <property type="evidence" value="ECO:0007669"/>
    <property type="project" value="TreeGrafter"/>
</dbReference>
<feature type="binding site" evidence="10">
    <location>
        <position position="866"/>
    </location>
    <ligand>
        <name>Zn(2+)</name>
        <dbReference type="ChEBI" id="CHEBI:29105"/>
    </ligand>
</feature>
<dbReference type="CDD" id="cd07960">
    <property type="entry name" value="Anticodon_Ia_Ile_BEm"/>
    <property type="match status" value="1"/>
</dbReference>
<dbReference type="PRINTS" id="PR00984">
    <property type="entry name" value="TRNASYNTHILE"/>
</dbReference>
<comment type="catalytic activity">
    <reaction evidence="9 10">
        <text>tRNA(Ile) + L-isoleucine + ATP = L-isoleucyl-tRNA(Ile) + AMP + diphosphate</text>
        <dbReference type="Rhea" id="RHEA:11060"/>
        <dbReference type="Rhea" id="RHEA-COMP:9666"/>
        <dbReference type="Rhea" id="RHEA-COMP:9695"/>
        <dbReference type="ChEBI" id="CHEBI:30616"/>
        <dbReference type="ChEBI" id="CHEBI:33019"/>
        <dbReference type="ChEBI" id="CHEBI:58045"/>
        <dbReference type="ChEBI" id="CHEBI:78442"/>
        <dbReference type="ChEBI" id="CHEBI:78528"/>
        <dbReference type="ChEBI" id="CHEBI:456215"/>
        <dbReference type="EC" id="6.1.1.5"/>
    </reaction>
</comment>
<comment type="cofactor">
    <cofactor evidence="10">
        <name>Zn(2+)</name>
        <dbReference type="ChEBI" id="CHEBI:29105"/>
    </cofactor>
    <text evidence="10">Binds 1 zinc ion per subunit.</text>
</comment>
<dbReference type="EC" id="6.1.1.5" evidence="10"/>
<feature type="binding site" evidence="10">
    <location>
        <position position="879"/>
    </location>
    <ligand>
        <name>Zn(2+)</name>
        <dbReference type="ChEBI" id="CHEBI:29105"/>
    </ligand>
</feature>
<evidence type="ECO:0000256" key="10">
    <source>
        <dbReference type="HAMAP-Rule" id="MF_02002"/>
    </source>
</evidence>